<dbReference type="InterPro" id="IPR036960">
    <property type="entry name" value="T-box_sf"/>
</dbReference>
<dbReference type="InterPro" id="IPR046360">
    <property type="entry name" value="T-box_DNA-bd"/>
</dbReference>
<evidence type="ECO:0000256" key="2">
    <source>
        <dbReference type="ARBA" id="ARBA00023125"/>
    </source>
</evidence>
<evidence type="ECO:0000256" key="6">
    <source>
        <dbReference type="SAM" id="MobiDB-lite"/>
    </source>
</evidence>
<dbReference type="GO" id="GO:0005634">
    <property type="term" value="C:nucleus"/>
    <property type="evidence" value="ECO:0007669"/>
    <property type="project" value="UniProtKB-SubCell"/>
</dbReference>
<dbReference type="SUPFAM" id="SSF49417">
    <property type="entry name" value="p53-like transcription factors"/>
    <property type="match status" value="1"/>
</dbReference>
<keyword evidence="3" id="KW-0804">Transcription</keyword>
<comment type="subcellular location">
    <subcellularLocation>
        <location evidence="5">Nucleus</location>
    </subcellularLocation>
</comment>
<keyword evidence="2 5" id="KW-0238">DNA-binding</keyword>
<dbReference type="AlphaFoldDB" id="A0A834CCD1"/>
<evidence type="ECO:0000256" key="5">
    <source>
        <dbReference type="PROSITE-ProRule" id="PRU00201"/>
    </source>
</evidence>
<dbReference type="GO" id="GO:0003677">
    <property type="term" value="F:DNA binding"/>
    <property type="evidence" value="ECO:0007669"/>
    <property type="project" value="UniProtKB-UniRule"/>
</dbReference>
<comment type="caution">
    <text evidence="5">Lacks conserved residue(s) required for the propagation of feature annotation.</text>
</comment>
<organism evidence="8 9">
    <name type="scientific">Oryzias melastigma</name>
    <name type="common">Marine medaka</name>
    <dbReference type="NCBI Taxonomy" id="30732"/>
    <lineage>
        <taxon>Eukaryota</taxon>
        <taxon>Metazoa</taxon>
        <taxon>Chordata</taxon>
        <taxon>Craniata</taxon>
        <taxon>Vertebrata</taxon>
        <taxon>Euteleostomi</taxon>
        <taxon>Actinopterygii</taxon>
        <taxon>Neopterygii</taxon>
        <taxon>Teleostei</taxon>
        <taxon>Neoteleostei</taxon>
        <taxon>Acanthomorphata</taxon>
        <taxon>Ovalentaria</taxon>
        <taxon>Atherinomorphae</taxon>
        <taxon>Beloniformes</taxon>
        <taxon>Adrianichthyidae</taxon>
        <taxon>Oryziinae</taxon>
        <taxon>Oryzias</taxon>
    </lineage>
</organism>
<evidence type="ECO:0000256" key="1">
    <source>
        <dbReference type="ARBA" id="ARBA00023015"/>
    </source>
</evidence>
<keyword evidence="4 5" id="KW-0539">Nucleus</keyword>
<dbReference type="GO" id="GO:0045893">
    <property type="term" value="P:positive regulation of DNA-templated transcription"/>
    <property type="evidence" value="ECO:0007669"/>
    <property type="project" value="InterPro"/>
</dbReference>
<dbReference type="Proteomes" id="UP000646548">
    <property type="component" value="Unassembled WGS sequence"/>
</dbReference>
<name>A0A834CCD1_ORYME</name>
<evidence type="ECO:0000256" key="3">
    <source>
        <dbReference type="ARBA" id="ARBA00023163"/>
    </source>
</evidence>
<keyword evidence="1" id="KW-0805">Transcription regulation</keyword>
<dbReference type="InterPro" id="IPR008967">
    <property type="entry name" value="p53-like_TF_DNA-bd_sf"/>
</dbReference>
<protein>
    <submittedName>
        <fullName evidence="8">MAX gene-associated protein</fullName>
    </submittedName>
</protein>
<evidence type="ECO:0000256" key="4">
    <source>
        <dbReference type="ARBA" id="ARBA00023242"/>
    </source>
</evidence>
<dbReference type="EMBL" id="WKFB01000404">
    <property type="protein sequence ID" value="KAF6724046.1"/>
    <property type="molecule type" value="Genomic_DNA"/>
</dbReference>
<gene>
    <name evidence="8" type="ORF">FQA47_003490</name>
</gene>
<dbReference type="PROSITE" id="PS50252">
    <property type="entry name" value="TBOX_3"/>
    <property type="match status" value="1"/>
</dbReference>
<comment type="caution">
    <text evidence="8">The sequence shown here is derived from an EMBL/GenBank/DDBJ whole genome shotgun (WGS) entry which is preliminary data.</text>
</comment>
<evidence type="ECO:0000313" key="8">
    <source>
        <dbReference type="EMBL" id="KAF6724046.1"/>
    </source>
</evidence>
<dbReference type="Gene3D" id="2.60.40.820">
    <property type="entry name" value="Transcription factor, T-box"/>
    <property type="match status" value="1"/>
</dbReference>
<dbReference type="GO" id="GO:0003700">
    <property type="term" value="F:DNA-binding transcription factor activity"/>
    <property type="evidence" value="ECO:0007669"/>
    <property type="project" value="InterPro"/>
</dbReference>
<proteinExistence type="predicted"/>
<dbReference type="Pfam" id="PF00907">
    <property type="entry name" value="T-box"/>
    <property type="match status" value="1"/>
</dbReference>
<accession>A0A834CCD1</accession>
<evidence type="ECO:0000313" key="9">
    <source>
        <dbReference type="Proteomes" id="UP000646548"/>
    </source>
</evidence>
<reference evidence="8" key="1">
    <citation type="journal article" name="BMC Genomics">
        <title>Long-read sequencing and de novo genome assembly of marine medaka (Oryzias melastigma).</title>
        <authorList>
            <person name="Liang P."/>
            <person name="Saqib H.S.A."/>
            <person name="Ni X."/>
            <person name="Shen Y."/>
        </authorList>
    </citation>
    <scope>NUCLEOTIDE SEQUENCE</scope>
    <source>
        <strain evidence="8">Bigg-433</strain>
    </source>
</reference>
<feature type="region of interest" description="Disordered" evidence="6">
    <location>
        <begin position="71"/>
        <end position="90"/>
    </location>
</feature>
<feature type="domain" description="T-box" evidence="7">
    <location>
        <begin position="1"/>
        <end position="27"/>
    </location>
</feature>
<evidence type="ECO:0000259" key="7">
    <source>
        <dbReference type="PROSITE" id="PS50252"/>
    </source>
</evidence>
<sequence length="118" mass="12981">MAVTAYQNPQLAQLKVNYNPFAKGLKEEGSISWSLKVKSNSSKVLNTERGNAIAEQHPVKKSLKSLLANHKPRCPKTVNPKSHRPTSRPEKLYCTQGSVNCQGHSGKFTLSSDSEAVF</sequence>